<dbReference type="EMBL" id="CABVHQ010000058">
    <property type="protein sequence ID" value="VVO25753.1"/>
    <property type="molecule type" value="Genomic_DNA"/>
</dbReference>
<gene>
    <name evidence="1" type="ORF">PS691_04542</name>
</gene>
<dbReference type="OrthoDB" id="7029451at2"/>
<evidence type="ECO:0000313" key="1">
    <source>
        <dbReference type="EMBL" id="VVO25753.1"/>
    </source>
</evidence>
<name>A0A5E7EIS5_PSEFL</name>
<organism evidence="1 2">
    <name type="scientific">Pseudomonas fluorescens</name>
    <dbReference type="NCBI Taxonomy" id="294"/>
    <lineage>
        <taxon>Bacteria</taxon>
        <taxon>Pseudomonadati</taxon>
        <taxon>Pseudomonadota</taxon>
        <taxon>Gammaproteobacteria</taxon>
        <taxon>Pseudomonadales</taxon>
        <taxon>Pseudomonadaceae</taxon>
        <taxon>Pseudomonas</taxon>
    </lineage>
</organism>
<accession>A0A5E7EIS5</accession>
<dbReference type="Proteomes" id="UP000337909">
    <property type="component" value="Unassembled WGS sequence"/>
</dbReference>
<dbReference type="AlphaFoldDB" id="A0A5E7EIS5"/>
<reference evidence="1 2" key="1">
    <citation type="submission" date="2019-09" db="EMBL/GenBank/DDBJ databases">
        <authorList>
            <person name="Chandra G."/>
            <person name="Truman W A."/>
        </authorList>
    </citation>
    <scope>NUCLEOTIDE SEQUENCE [LARGE SCALE GENOMIC DNA]</scope>
    <source>
        <strain evidence="1">PS691</strain>
    </source>
</reference>
<evidence type="ECO:0000313" key="2">
    <source>
        <dbReference type="Proteomes" id="UP000337909"/>
    </source>
</evidence>
<sequence length="80" mass="9589">MKTIHSARTGNACRDEEIARNNRLFFEADQLDAEAYKILGNEYIEPDTWRRFSEAKKKADEKYQEANQDWMRIRKMMINS</sequence>
<proteinExistence type="predicted"/>
<protein>
    <submittedName>
        <fullName evidence="1">Uncharacterized protein</fullName>
    </submittedName>
</protein>
<dbReference type="RefSeq" id="WP_150644383.1">
    <property type="nucleotide sequence ID" value="NZ_CABVHQ010000058.1"/>
</dbReference>